<protein>
    <recommendedName>
        <fullName evidence="1">SAM domain-containing protein</fullName>
    </recommendedName>
</protein>
<dbReference type="InterPro" id="IPR001660">
    <property type="entry name" value="SAM"/>
</dbReference>
<dbReference type="PANTHER" id="PTHR21359:SF1">
    <property type="entry name" value="DUF5577 DOMAIN-CONTAINING PROTEIN"/>
    <property type="match status" value="1"/>
</dbReference>
<name>A0A8S3RZX9_MYTED</name>
<keyword evidence="3" id="KW-1185">Reference proteome</keyword>
<sequence>MASHAKPSGADTSYWIKFFTECGIPPSESTNYAITFTDNRIQKDMLMDLTKEYLTEMGISILGDVIAILKHAKAVHSQLAREKALQGTKIYLLHPDDRQVYSIYICTASRTVNHYLGNDPDAGPMNLPMVPKLSKELSARLGGAPPVEETGLRSTTVKLSKKLEEVVPVPKKRRVFPEHEGKYKITMPSGKTQKTKKLLAKAKKTDSVFARLGSETRQATVTQSGLLISSTAENTVFSRLGGKQSLKREATSTSLDLDSDEDDEGAEQLAYAGIFKNTLSPAKKPKVPVMKKITITKQVTGMFMTSFILLYQAELMHLFRLE</sequence>
<feature type="domain" description="SAM" evidence="1">
    <location>
        <begin position="7"/>
        <end position="78"/>
    </location>
</feature>
<dbReference type="AlphaFoldDB" id="A0A8S3RZX9"/>
<dbReference type="InterPro" id="IPR013761">
    <property type="entry name" value="SAM/pointed_sf"/>
</dbReference>
<gene>
    <name evidence="2" type="ORF">MEDL_25780</name>
</gene>
<dbReference type="InterPro" id="IPR040772">
    <property type="entry name" value="C19orf47_SAM"/>
</dbReference>
<dbReference type="SUPFAM" id="SSF47769">
    <property type="entry name" value="SAM/Pointed domain"/>
    <property type="match status" value="1"/>
</dbReference>
<dbReference type="InterPro" id="IPR039161">
    <property type="entry name" value="C19orf47-like"/>
</dbReference>
<dbReference type="CDD" id="cd09531">
    <property type="entry name" value="SAM_CS047"/>
    <property type="match status" value="1"/>
</dbReference>
<comment type="caution">
    <text evidence="2">The sequence shown here is derived from an EMBL/GenBank/DDBJ whole genome shotgun (WGS) entry which is preliminary data.</text>
</comment>
<dbReference type="PANTHER" id="PTHR21359">
    <property type="entry name" value="DUF5577 DOMAIN-CONTAINING PROTEIN"/>
    <property type="match status" value="1"/>
</dbReference>
<dbReference type="GO" id="GO:0005634">
    <property type="term" value="C:nucleus"/>
    <property type="evidence" value="ECO:0007669"/>
    <property type="project" value="TreeGrafter"/>
</dbReference>
<reference evidence="2" key="1">
    <citation type="submission" date="2021-03" db="EMBL/GenBank/DDBJ databases">
        <authorList>
            <person name="Bekaert M."/>
        </authorList>
    </citation>
    <scope>NUCLEOTIDE SEQUENCE</scope>
</reference>
<accession>A0A8S3RZX9</accession>
<proteinExistence type="predicted"/>
<evidence type="ECO:0000259" key="1">
    <source>
        <dbReference type="PROSITE" id="PS50105"/>
    </source>
</evidence>
<dbReference type="Gene3D" id="1.10.150.50">
    <property type="entry name" value="Transcription Factor, Ets-1"/>
    <property type="match status" value="1"/>
</dbReference>
<dbReference type="PROSITE" id="PS50105">
    <property type="entry name" value="SAM_DOMAIN"/>
    <property type="match status" value="1"/>
</dbReference>
<dbReference type="Proteomes" id="UP000683360">
    <property type="component" value="Unassembled WGS sequence"/>
</dbReference>
<dbReference type="OrthoDB" id="10067653at2759"/>
<organism evidence="2 3">
    <name type="scientific">Mytilus edulis</name>
    <name type="common">Blue mussel</name>
    <dbReference type="NCBI Taxonomy" id="6550"/>
    <lineage>
        <taxon>Eukaryota</taxon>
        <taxon>Metazoa</taxon>
        <taxon>Spiralia</taxon>
        <taxon>Lophotrochozoa</taxon>
        <taxon>Mollusca</taxon>
        <taxon>Bivalvia</taxon>
        <taxon>Autobranchia</taxon>
        <taxon>Pteriomorphia</taxon>
        <taxon>Mytilida</taxon>
        <taxon>Mytiloidea</taxon>
        <taxon>Mytilidae</taxon>
        <taxon>Mytilinae</taxon>
        <taxon>Mytilus</taxon>
    </lineage>
</organism>
<evidence type="ECO:0000313" key="2">
    <source>
        <dbReference type="EMBL" id="CAG2211741.1"/>
    </source>
</evidence>
<dbReference type="InterPro" id="IPR041477">
    <property type="entry name" value="DUF5577"/>
</dbReference>
<dbReference type="Pfam" id="PF18017">
    <property type="entry name" value="SAM_4"/>
    <property type="match status" value="1"/>
</dbReference>
<dbReference type="Pfam" id="PF17740">
    <property type="entry name" value="DUF5577"/>
    <property type="match status" value="1"/>
</dbReference>
<dbReference type="EMBL" id="CAJPWZ010001274">
    <property type="protein sequence ID" value="CAG2211741.1"/>
    <property type="molecule type" value="Genomic_DNA"/>
</dbReference>
<evidence type="ECO:0000313" key="3">
    <source>
        <dbReference type="Proteomes" id="UP000683360"/>
    </source>
</evidence>